<evidence type="ECO:0000256" key="3">
    <source>
        <dbReference type="ARBA" id="ARBA00005740"/>
    </source>
</evidence>
<dbReference type="PANTHER" id="PTHR10683:SF36">
    <property type="entry name" value="TRANSALDOLASE"/>
    <property type="match status" value="1"/>
</dbReference>
<dbReference type="FunFam" id="3.20.20.70:FF:000018">
    <property type="entry name" value="Probable transaldolase"/>
    <property type="match status" value="1"/>
</dbReference>
<comment type="function">
    <text evidence="9">Transaldolase is important for the balance of metabolites in the pentose-phosphate pathway.</text>
</comment>
<dbReference type="NCBIfam" id="TIGR00875">
    <property type="entry name" value="fsa_talC_mipB"/>
    <property type="match status" value="1"/>
</dbReference>
<dbReference type="HOGENOM" id="CLU_079764_0_0_9"/>
<accession>B8D1L2</accession>
<dbReference type="InterPro" id="IPR033919">
    <property type="entry name" value="TSA/FSA_arc/bac"/>
</dbReference>
<evidence type="ECO:0000313" key="10">
    <source>
        <dbReference type="EMBL" id="ACL69089.1"/>
    </source>
</evidence>
<comment type="pathway">
    <text evidence="2 9">Carbohydrate degradation; pentose phosphate pathway; D-glyceraldehyde 3-phosphate and beta-D-fructose 6-phosphate from D-ribose 5-phosphate and D-xylulose 5-phosphate (non-oxidative stage): step 2/3.</text>
</comment>
<evidence type="ECO:0000256" key="7">
    <source>
        <dbReference type="ARBA" id="ARBA00023270"/>
    </source>
</evidence>
<dbReference type="GO" id="GO:0005737">
    <property type="term" value="C:cytoplasm"/>
    <property type="evidence" value="ECO:0007669"/>
    <property type="project" value="UniProtKB-SubCell"/>
</dbReference>
<protein>
    <recommendedName>
        <fullName evidence="9">Probable transaldolase</fullName>
        <ecNumber evidence="9">2.2.1.2</ecNumber>
    </recommendedName>
</protein>
<dbReference type="EC" id="2.2.1.2" evidence="9"/>
<dbReference type="EMBL" id="CP001098">
    <property type="protein sequence ID" value="ACL69089.1"/>
    <property type="molecule type" value="Genomic_DNA"/>
</dbReference>
<name>B8D1L2_HALOH</name>
<evidence type="ECO:0000256" key="6">
    <source>
        <dbReference type="ARBA" id="ARBA00023126"/>
    </source>
</evidence>
<dbReference type="Gene3D" id="3.20.20.70">
    <property type="entry name" value="Aldolase class I"/>
    <property type="match status" value="1"/>
</dbReference>
<proteinExistence type="inferred from homology"/>
<evidence type="ECO:0000256" key="9">
    <source>
        <dbReference type="HAMAP-Rule" id="MF_00494"/>
    </source>
</evidence>
<dbReference type="STRING" id="373903.Hore_03280"/>
<dbReference type="SUPFAM" id="SSF51569">
    <property type="entry name" value="Aldolase"/>
    <property type="match status" value="1"/>
</dbReference>
<evidence type="ECO:0000256" key="5">
    <source>
        <dbReference type="ARBA" id="ARBA00022679"/>
    </source>
</evidence>
<reference evidence="10 11" key="1">
    <citation type="journal article" date="2009" name="PLoS ONE">
        <title>Genome analysis of the anaerobic thermohalophilic bacterium Halothermothrix orenii.</title>
        <authorList>
            <person name="Mavromatis K."/>
            <person name="Ivanova N."/>
            <person name="Anderson I."/>
            <person name="Lykidis A."/>
            <person name="Hooper S.D."/>
            <person name="Sun H."/>
            <person name="Kunin V."/>
            <person name="Lapidus A."/>
            <person name="Hugenholtz P."/>
            <person name="Patel B."/>
            <person name="Kyrpides N.C."/>
        </authorList>
    </citation>
    <scope>NUCLEOTIDE SEQUENCE [LARGE SCALE GENOMIC DNA]</scope>
    <source>
        <strain evidence="11">H 168 / OCM 544 / DSM 9562</strain>
    </source>
</reference>
<dbReference type="GO" id="GO:0004801">
    <property type="term" value="F:transaldolase activity"/>
    <property type="evidence" value="ECO:0007669"/>
    <property type="project" value="UniProtKB-UniRule"/>
</dbReference>
<dbReference type="GO" id="GO:0006098">
    <property type="term" value="P:pentose-phosphate shunt"/>
    <property type="evidence" value="ECO:0007669"/>
    <property type="project" value="UniProtKB-UniRule"/>
</dbReference>
<organism evidence="10 11">
    <name type="scientific">Halothermothrix orenii (strain H 168 / OCM 544 / DSM 9562)</name>
    <dbReference type="NCBI Taxonomy" id="373903"/>
    <lineage>
        <taxon>Bacteria</taxon>
        <taxon>Bacillati</taxon>
        <taxon>Bacillota</taxon>
        <taxon>Clostridia</taxon>
        <taxon>Halanaerobiales</taxon>
        <taxon>Halothermotrichaceae</taxon>
        <taxon>Halothermothrix</taxon>
    </lineage>
</organism>
<dbReference type="OrthoDB" id="9807051at2"/>
<keyword evidence="6 9" id="KW-0570">Pentose shunt</keyword>
<dbReference type="CDD" id="cd00956">
    <property type="entry name" value="Transaldolase_FSA"/>
    <property type="match status" value="1"/>
</dbReference>
<dbReference type="HAMAP" id="MF_00494">
    <property type="entry name" value="Transaldolase_3b"/>
    <property type="match status" value="1"/>
</dbReference>
<dbReference type="RefSeq" id="WP_012635277.1">
    <property type="nucleotide sequence ID" value="NC_011899.1"/>
</dbReference>
<sequence length="216" mass="23503">MKFFIDTANLEDIKRAASLGVIDGVTTNPTLVSKEGNVDFHTRIKEICNVVEGPVSAEVISLNTDGMVKEARELSKLAPNVVIKIPMTMDGLKAVKILSKEGIKTNVTLVFSANQALLAAKAGGTYVSPFMGRLDDRAHEGIKLVEEIATIFEKFNINTEIIAASIRSPLHVKQAALAGAHIATIPFNVIEKMSKHPLTNIGIERFLNDWKKVQQG</sequence>
<evidence type="ECO:0000256" key="4">
    <source>
        <dbReference type="ARBA" id="ARBA00022490"/>
    </source>
</evidence>
<gene>
    <name evidence="9" type="primary">tal</name>
    <name evidence="10" type="ordered locus">Hore_03280</name>
</gene>
<dbReference type="PROSITE" id="PS00958">
    <property type="entry name" value="TRANSALDOLASE_2"/>
    <property type="match status" value="1"/>
</dbReference>
<dbReference type="AlphaFoldDB" id="B8D1L2"/>
<evidence type="ECO:0000313" key="11">
    <source>
        <dbReference type="Proteomes" id="UP000000719"/>
    </source>
</evidence>
<comment type="subcellular location">
    <subcellularLocation>
        <location evidence="1 9">Cytoplasm</location>
    </subcellularLocation>
</comment>
<keyword evidence="4 9" id="KW-0963">Cytoplasm</keyword>
<dbReference type="PANTHER" id="PTHR10683">
    <property type="entry name" value="TRANSALDOLASE"/>
    <property type="match status" value="1"/>
</dbReference>
<dbReference type="InterPro" id="IPR001585">
    <property type="entry name" value="TAL/FSA"/>
</dbReference>
<evidence type="ECO:0000256" key="8">
    <source>
        <dbReference type="ARBA" id="ARBA00048810"/>
    </source>
</evidence>
<comment type="similarity">
    <text evidence="3 9">Belongs to the transaldolase family. Type 3B subfamily.</text>
</comment>
<keyword evidence="5 9" id="KW-0808">Transferase</keyword>
<dbReference type="eggNOG" id="COG0176">
    <property type="taxonomic scope" value="Bacteria"/>
</dbReference>
<dbReference type="InterPro" id="IPR004731">
    <property type="entry name" value="Transaldolase_3B/F6P_aldolase"/>
</dbReference>
<dbReference type="KEGG" id="hor:Hore_03280"/>
<evidence type="ECO:0000256" key="2">
    <source>
        <dbReference type="ARBA" id="ARBA00004857"/>
    </source>
</evidence>
<dbReference type="InterPro" id="IPR013785">
    <property type="entry name" value="Aldolase_TIM"/>
</dbReference>
<comment type="catalytic activity">
    <reaction evidence="8 9">
        <text>D-sedoheptulose 7-phosphate + D-glyceraldehyde 3-phosphate = D-erythrose 4-phosphate + beta-D-fructose 6-phosphate</text>
        <dbReference type="Rhea" id="RHEA:17053"/>
        <dbReference type="ChEBI" id="CHEBI:16897"/>
        <dbReference type="ChEBI" id="CHEBI:57483"/>
        <dbReference type="ChEBI" id="CHEBI:57634"/>
        <dbReference type="ChEBI" id="CHEBI:59776"/>
        <dbReference type="EC" id="2.2.1.2"/>
    </reaction>
</comment>
<dbReference type="GO" id="GO:0005975">
    <property type="term" value="P:carbohydrate metabolic process"/>
    <property type="evidence" value="ECO:0007669"/>
    <property type="project" value="InterPro"/>
</dbReference>
<keyword evidence="7 9" id="KW-0704">Schiff base</keyword>
<evidence type="ECO:0000256" key="1">
    <source>
        <dbReference type="ARBA" id="ARBA00004496"/>
    </source>
</evidence>
<dbReference type="UniPathway" id="UPA00115">
    <property type="reaction ID" value="UER00414"/>
</dbReference>
<dbReference type="PROSITE" id="PS01054">
    <property type="entry name" value="TRANSALDOLASE_1"/>
    <property type="match status" value="1"/>
</dbReference>
<dbReference type="GO" id="GO:0016832">
    <property type="term" value="F:aldehyde-lyase activity"/>
    <property type="evidence" value="ECO:0007669"/>
    <property type="project" value="InterPro"/>
</dbReference>
<dbReference type="InterPro" id="IPR018225">
    <property type="entry name" value="Transaldolase_AS"/>
</dbReference>
<keyword evidence="11" id="KW-1185">Reference proteome</keyword>
<feature type="active site" description="Schiff-base intermediate with substrate" evidence="9">
    <location>
        <position position="84"/>
    </location>
</feature>
<dbReference type="Proteomes" id="UP000000719">
    <property type="component" value="Chromosome"/>
</dbReference>
<dbReference type="InterPro" id="IPR022999">
    <property type="entry name" value="Transaldolase_3B"/>
</dbReference>
<dbReference type="Pfam" id="PF00923">
    <property type="entry name" value="TAL_FSA"/>
    <property type="match status" value="1"/>
</dbReference>